<accession>A0ABM1VS48</accession>
<evidence type="ECO:0000256" key="1">
    <source>
        <dbReference type="ARBA" id="ARBA00004141"/>
    </source>
</evidence>
<keyword evidence="4" id="KW-1133">Transmembrane helix</keyword>
<feature type="compositionally biased region" description="Basic and acidic residues" evidence="6">
    <location>
        <begin position="80"/>
        <end position="99"/>
    </location>
</feature>
<dbReference type="InterPro" id="IPR036259">
    <property type="entry name" value="MFS_trans_sf"/>
</dbReference>
<dbReference type="SUPFAM" id="SSF103473">
    <property type="entry name" value="MFS general substrate transporter"/>
    <property type="match status" value="1"/>
</dbReference>
<proteinExistence type="predicted"/>
<dbReference type="PANTHER" id="PTHR23506">
    <property type="entry name" value="GH10249P"/>
    <property type="match status" value="1"/>
</dbReference>
<keyword evidence="5" id="KW-0472">Membrane</keyword>
<evidence type="ECO:0000313" key="7">
    <source>
        <dbReference type="Proteomes" id="UP000694888"/>
    </source>
</evidence>
<evidence type="ECO:0000256" key="6">
    <source>
        <dbReference type="SAM" id="MobiDB-lite"/>
    </source>
</evidence>
<comment type="subcellular location">
    <subcellularLocation>
        <location evidence="1">Membrane</location>
        <topology evidence="1">Multi-pass membrane protein</topology>
    </subcellularLocation>
</comment>
<protein>
    <submittedName>
        <fullName evidence="8">Synaptic vesicular amine transporter-like</fullName>
    </submittedName>
</protein>
<keyword evidence="3" id="KW-0812">Transmembrane</keyword>
<feature type="region of interest" description="Disordered" evidence="6">
    <location>
        <begin position="79"/>
        <end position="112"/>
    </location>
</feature>
<dbReference type="InterPro" id="IPR050930">
    <property type="entry name" value="MFS_Vesicular_Transporter"/>
</dbReference>
<reference evidence="8" key="1">
    <citation type="submission" date="2025-08" db="UniProtKB">
        <authorList>
            <consortium name="RefSeq"/>
        </authorList>
    </citation>
    <scope>IDENTIFICATION</scope>
</reference>
<evidence type="ECO:0000256" key="5">
    <source>
        <dbReference type="ARBA" id="ARBA00023136"/>
    </source>
</evidence>
<organism evidence="7 8">
    <name type="scientific">Aplysia californica</name>
    <name type="common">California sea hare</name>
    <dbReference type="NCBI Taxonomy" id="6500"/>
    <lineage>
        <taxon>Eukaryota</taxon>
        <taxon>Metazoa</taxon>
        <taxon>Spiralia</taxon>
        <taxon>Lophotrochozoa</taxon>
        <taxon>Mollusca</taxon>
        <taxon>Gastropoda</taxon>
        <taxon>Heterobranchia</taxon>
        <taxon>Euthyneura</taxon>
        <taxon>Tectipleura</taxon>
        <taxon>Aplysiida</taxon>
        <taxon>Aplysioidea</taxon>
        <taxon>Aplysiidae</taxon>
        <taxon>Aplysia</taxon>
    </lineage>
</organism>
<dbReference type="Gene3D" id="1.20.1250.20">
    <property type="entry name" value="MFS general substrate transporter like domains"/>
    <property type="match status" value="1"/>
</dbReference>
<evidence type="ECO:0000256" key="2">
    <source>
        <dbReference type="ARBA" id="ARBA00022448"/>
    </source>
</evidence>
<dbReference type="GeneID" id="106011549"/>
<dbReference type="Proteomes" id="UP000694888">
    <property type="component" value="Unplaced"/>
</dbReference>
<dbReference type="PANTHER" id="PTHR23506:SF23">
    <property type="entry name" value="GH10249P"/>
    <property type="match status" value="1"/>
</dbReference>
<name>A0ABM1VS48_APLCA</name>
<evidence type="ECO:0000256" key="3">
    <source>
        <dbReference type="ARBA" id="ARBA00022692"/>
    </source>
</evidence>
<keyword evidence="2" id="KW-0813">Transport</keyword>
<keyword evidence="7" id="KW-1185">Reference proteome</keyword>
<gene>
    <name evidence="8" type="primary">LOC106011549</name>
</gene>
<dbReference type="RefSeq" id="XP_035825240.1">
    <property type="nucleotide sequence ID" value="XM_035969347.1"/>
</dbReference>
<evidence type="ECO:0000313" key="8">
    <source>
        <dbReference type="RefSeq" id="XP_035825240.1"/>
    </source>
</evidence>
<sequence>MPLLALLVDVEHEAFYGCVYAIAQLGVCLAYSVGPSVAGLAVKAVGFDWLMRSMAIAIVLYCPLCVLLRKAPGQEEEDILLPKRGESSPYTEDKERNDEGNFSYGRLCEDDD</sequence>
<evidence type="ECO:0000256" key="4">
    <source>
        <dbReference type="ARBA" id="ARBA00022989"/>
    </source>
</evidence>